<dbReference type="KEGG" id="baqk:QN215_02850"/>
<protein>
    <submittedName>
        <fullName evidence="1">Uncharacterized protein</fullName>
    </submittedName>
</protein>
<dbReference type="AlphaFoldDB" id="A0AB39U7M9"/>
<reference evidence="1" key="1">
    <citation type="submission" date="2023-07" db="EMBL/GenBank/DDBJ databases">
        <title>Bifidobacterium aquikefiriaerophilum sp. nov. and Bifidobacterium eccum sp. nov., isolated from water kefir.</title>
        <authorList>
            <person name="Breselge S."/>
            <person name="Bellassi P."/>
            <person name="Barcenilla C."/>
            <person name="Alvarez-Ordonez A."/>
            <person name="Morelli L."/>
            <person name="Cotter P.D."/>
        </authorList>
    </citation>
    <scope>NUCLEOTIDE SEQUENCE</scope>
    <source>
        <strain evidence="1">WK041_4_12</strain>
    </source>
</reference>
<dbReference type="EMBL" id="CP129674">
    <property type="protein sequence ID" value="XDS45081.1"/>
    <property type="molecule type" value="Genomic_DNA"/>
</dbReference>
<proteinExistence type="predicted"/>
<sequence length="57" mass="6192">MQRDVRSLVLNDVQHDYREAASDASNDLRNDLRNDANTVCSAVGNDGDRSALAEVSA</sequence>
<accession>A0AB39U7M9</accession>
<evidence type="ECO:0000313" key="1">
    <source>
        <dbReference type="EMBL" id="XDS45081.1"/>
    </source>
</evidence>
<gene>
    <name evidence="1" type="ORF">QN215_02850</name>
</gene>
<dbReference type="RefSeq" id="WP_369344622.1">
    <property type="nucleotide sequence ID" value="NZ_CP129674.1"/>
</dbReference>
<name>A0AB39U7M9_9BIFI</name>
<organism evidence="1">
    <name type="scientific">Bifidobacterium aquikefiricola</name>
    <dbReference type="NCBI Taxonomy" id="3059038"/>
    <lineage>
        <taxon>Bacteria</taxon>
        <taxon>Bacillati</taxon>
        <taxon>Actinomycetota</taxon>
        <taxon>Actinomycetes</taxon>
        <taxon>Bifidobacteriales</taxon>
        <taxon>Bifidobacteriaceae</taxon>
        <taxon>Bifidobacterium</taxon>
    </lineage>
</organism>